<dbReference type="GO" id="GO:0045893">
    <property type="term" value="P:positive regulation of DNA-templated transcription"/>
    <property type="evidence" value="ECO:0007669"/>
    <property type="project" value="TreeGrafter"/>
</dbReference>
<dbReference type="PANTHER" id="PTHR15000">
    <property type="entry name" value="ERYTHROID DIFFERENTIATION-RELATED FACTOR 1"/>
    <property type="match status" value="1"/>
</dbReference>
<sequence>MLDPEKFSEYCCAAAYMMADLFIDDNISELNWTSALAYFCFVDRCDQDRNYGSYLRYLRLALNCYSVEFKFQLMEQNNNNIDCKRLLSYIMSIAGDCRLMLSHVTSTEENEETTTDIKDLFRKSFENFDADIHAFENINNILNIALLHSNLCRGLELVENSSDLFENYRTLSWELSNGICVMVILLQDYAPLSTMSQEDVEKEVIECTTRALKYLEVELIVHYQIHRRHHQHHYQYYCELQQQHK</sequence>
<reference evidence="2" key="1">
    <citation type="submission" date="2021-02" db="EMBL/GenBank/DDBJ databases">
        <authorList>
            <person name="Nowell W R."/>
        </authorList>
    </citation>
    <scope>NUCLEOTIDE SEQUENCE</scope>
</reference>
<evidence type="ECO:0000313" key="3">
    <source>
        <dbReference type="Proteomes" id="UP000663836"/>
    </source>
</evidence>
<dbReference type="PANTHER" id="PTHR15000:SF1">
    <property type="entry name" value="ERYTHROID DIFFERENTIATION-RELATED FACTOR 1"/>
    <property type="match status" value="1"/>
</dbReference>
<accession>A0A820E1X3</accession>
<evidence type="ECO:0000259" key="1">
    <source>
        <dbReference type="Pfam" id="PF23723"/>
    </source>
</evidence>
<dbReference type="Pfam" id="PF23723">
    <property type="entry name" value="TPR_EDRF1"/>
    <property type="match status" value="1"/>
</dbReference>
<dbReference type="AlphaFoldDB" id="A0A820E1X3"/>
<organism evidence="2 3">
    <name type="scientific">Rotaria sordida</name>
    <dbReference type="NCBI Taxonomy" id="392033"/>
    <lineage>
        <taxon>Eukaryota</taxon>
        <taxon>Metazoa</taxon>
        <taxon>Spiralia</taxon>
        <taxon>Gnathifera</taxon>
        <taxon>Rotifera</taxon>
        <taxon>Eurotatoria</taxon>
        <taxon>Bdelloidea</taxon>
        <taxon>Philodinida</taxon>
        <taxon>Philodinidae</taxon>
        <taxon>Rotaria</taxon>
    </lineage>
</organism>
<comment type="caution">
    <text evidence="2">The sequence shown here is derived from an EMBL/GenBank/DDBJ whole genome shotgun (WGS) entry which is preliminary data.</text>
</comment>
<proteinExistence type="predicted"/>
<gene>
    <name evidence="2" type="ORF">JBS370_LOCUS38295</name>
</gene>
<protein>
    <recommendedName>
        <fullName evidence="1">EDRF1 TPR repeats region domain-containing protein</fullName>
    </recommendedName>
</protein>
<evidence type="ECO:0000313" key="2">
    <source>
        <dbReference type="EMBL" id="CAF4240600.1"/>
    </source>
</evidence>
<dbReference type="InterPro" id="IPR056583">
    <property type="entry name" value="EDRF1_TPR"/>
</dbReference>
<feature type="non-terminal residue" evidence="2">
    <location>
        <position position="1"/>
    </location>
</feature>
<dbReference type="Proteomes" id="UP000663836">
    <property type="component" value="Unassembled WGS sequence"/>
</dbReference>
<dbReference type="EMBL" id="CAJOBD010020403">
    <property type="protein sequence ID" value="CAF4240600.1"/>
    <property type="molecule type" value="Genomic_DNA"/>
</dbReference>
<feature type="domain" description="EDRF1 TPR repeats region" evidence="1">
    <location>
        <begin position="168"/>
        <end position="219"/>
    </location>
</feature>
<name>A0A820E1X3_9BILA</name>